<comment type="caution">
    <text evidence="1">The sequence shown here is derived from an EMBL/GenBank/DDBJ whole genome shotgun (WGS) entry which is preliminary data.</text>
</comment>
<dbReference type="CDD" id="cd02019">
    <property type="entry name" value="NK"/>
    <property type="match status" value="1"/>
</dbReference>
<dbReference type="SUPFAM" id="SSF52540">
    <property type="entry name" value="P-loop containing nucleoside triphosphate hydrolases"/>
    <property type="match status" value="1"/>
</dbReference>
<dbReference type="GO" id="GO:0016301">
    <property type="term" value="F:kinase activity"/>
    <property type="evidence" value="ECO:0007669"/>
    <property type="project" value="UniProtKB-KW"/>
</dbReference>
<accession>A0ABQ3X7M8</accession>
<dbReference type="Gene3D" id="3.40.50.300">
    <property type="entry name" value="P-loop containing nucleotide triphosphate hydrolases"/>
    <property type="match status" value="1"/>
</dbReference>
<dbReference type="Proteomes" id="UP000612282">
    <property type="component" value="Unassembled WGS sequence"/>
</dbReference>
<sequence length="183" mass="20286">MNEAADQVVAWAVSLPVEVGRRRVLAVEGRSGSGKTTLAMAVAERLAAPVIHMDDLYAGWDGLDRGVTELHDRVLVPLAEGRDAVWRRWDWAAGAYAEEHRVPDADWLVVEGVGAGGRLLRPYESGLVWVDSPAGIRKRRALERDGPTYAPHWARWARHEDAFYAAELVRENADLIIENAGEQ</sequence>
<evidence type="ECO:0000313" key="1">
    <source>
        <dbReference type="EMBL" id="GID54515.1"/>
    </source>
</evidence>
<keyword evidence="1" id="KW-0418">Kinase</keyword>
<dbReference type="RefSeq" id="WP_203795610.1">
    <property type="nucleotide sequence ID" value="NZ_BAAAQE010000035.1"/>
</dbReference>
<evidence type="ECO:0000313" key="2">
    <source>
        <dbReference type="Proteomes" id="UP000612282"/>
    </source>
</evidence>
<organism evidence="1 2">
    <name type="scientific">Actinoplanes couchii</name>
    <dbReference type="NCBI Taxonomy" id="403638"/>
    <lineage>
        <taxon>Bacteria</taxon>
        <taxon>Bacillati</taxon>
        <taxon>Actinomycetota</taxon>
        <taxon>Actinomycetes</taxon>
        <taxon>Micromonosporales</taxon>
        <taxon>Micromonosporaceae</taxon>
        <taxon>Actinoplanes</taxon>
    </lineage>
</organism>
<gene>
    <name evidence="1" type="ORF">Aco03nite_029190</name>
</gene>
<keyword evidence="1" id="KW-0808">Transferase</keyword>
<proteinExistence type="predicted"/>
<dbReference type="InterPro" id="IPR027417">
    <property type="entry name" value="P-loop_NTPase"/>
</dbReference>
<reference evidence="1 2" key="1">
    <citation type="submission" date="2021-01" db="EMBL/GenBank/DDBJ databases">
        <title>Whole genome shotgun sequence of Actinoplanes couchii NBRC 106145.</title>
        <authorList>
            <person name="Komaki H."/>
            <person name="Tamura T."/>
        </authorList>
    </citation>
    <scope>NUCLEOTIDE SEQUENCE [LARGE SCALE GENOMIC DNA]</scope>
    <source>
        <strain evidence="1 2">NBRC 106145</strain>
    </source>
</reference>
<keyword evidence="2" id="KW-1185">Reference proteome</keyword>
<dbReference type="EMBL" id="BOMG01000041">
    <property type="protein sequence ID" value="GID54515.1"/>
    <property type="molecule type" value="Genomic_DNA"/>
</dbReference>
<name>A0ABQ3X7M8_9ACTN</name>
<protein>
    <submittedName>
        <fullName evidence="1">Adenylate kinase</fullName>
    </submittedName>
</protein>